<feature type="non-terminal residue" evidence="1">
    <location>
        <position position="281"/>
    </location>
</feature>
<comment type="caution">
    <text evidence="1">The sequence shown here is derived from an EMBL/GenBank/DDBJ whole genome shotgun (WGS) entry which is preliminary data.</text>
</comment>
<dbReference type="Gene3D" id="2.40.128.650">
    <property type="match status" value="2"/>
</dbReference>
<organism evidence="1">
    <name type="scientific">marine sediment metagenome</name>
    <dbReference type="NCBI Taxonomy" id="412755"/>
    <lineage>
        <taxon>unclassified sequences</taxon>
        <taxon>metagenomes</taxon>
        <taxon>ecological metagenomes</taxon>
    </lineage>
</organism>
<dbReference type="AlphaFoldDB" id="X0SZH8"/>
<sequence length="281" mass="30164">SNVVWVGNSQIFLYDGASTTRLSENNYAAGSPQVSGSNVVWQGYNGDDSEIFLYDGTSTTQLTDNSYDDRAVQISGANVVWEATGIPGVVGSEIFLFNGVSTIQLTNNSSTDGTPQVSGSNVVWQGHDGHDSEIFLYDGTSTTQLTDNDYTEIRPQISGSNVVWWGKPTGDDYDVFMATPDPSIDFNEDGNADLIDVNLLTAECNLAVGIPVAPPNARFDLNSDDMIDTADLDRWLEQAATINGYDSPYLKGDTNLNGEVDVWEPDGTGDAQVLSSNLGTS</sequence>
<proteinExistence type="predicted"/>
<dbReference type="PROSITE" id="PS00018">
    <property type="entry name" value="EF_HAND_1"/>
    <property type="match status" value="1"/>
</dbReference>
<dbReference type="InterPro" id="IPR018247">
    <property type="entry name" value="EF_Hand_1_Ca_BS"/>
</dbReference>
<evidence type="ECO:0000313" key="1">
    <source>
        <dbReference type="EMBL" id="GAF86379.1"/>
    </source>
</evidence>
<name>X0SZH8_9ZZZZ</name>
<feature type="non-terminal residue" evidence="1">
    <location>
        <position position="1"/>
    </location>
</feature>
<dbReference type="SUPFAM" id="SSF69304">
    <property type="entry name" value="Tricorn protease N-terminal domain"/>
    <property type="match status" value="1"/>
</dbReference>
<protein>
    <submittedName>
        <fullName evidence="1">Uncharacterized protein</fullName>
    </submittedName>
</protein>
<gene>
    <name evidence="1" type="ORF">S01H1_26841</name>
</gene>
<dbReference type="InterPro" id="IPR049346">
    <property type="entry name" value="Tsi1-like_sf"/>
</dbReference>
<dbReference type="EMBL" id="BARS01016294">
    <property type="protein sequence ID" value="GAF86379.1"/>
    <property type="molecule type" value="Genomic_DNA"/>
</dbReference>
<reference evidence="1" key="1">
    <citation type="journal article" date="2014" name="Front. Microbiol.">
        <title>High frequency of phylogenetically diverse reductive dehalogenase-homologous genes in deep subseafloor sedimentary metagenomes.</title>
        <authorList>
            <person name="Kawai M."/>
            <person name="Futagami T."/>
            <person name="Toyoda A."/>
            <person name="Takaki Y."/>
            <person name="Nishi S."/>
            <person name="Hori S."/>
            <person name="Arai W."/>
            <person name="Tsubouchi T."/>
            <person name="Morono Y."/>
            <person name="Uchiyama I."/>
            <person name="Ito T."/>
            <person name="Fujiyama A."/>
            <person name="Inagaki F."/>
            <person name="Takami H."/>
        </authorList>
    </citation>
    <scope>NUCLEOTIDE SEQUENCE</scope>
    <source>
        <strain evidence="1">Expedition CK06-06</strain>
    </source>
</reference>
<accession>X0SZH8</accession>